<name>A0A0B7A7J4_9EUPU</name>
<protein>
    <submittedName>
        <fullName evidence="1">Uncharacterized protein</fullName>
    </submittedName>
</protein>
<dbReference type="AlphaFoldDB" id="A0A0B7A7J4"/>
<dbReference type="EMBL" id="HACG01029787">
    <property type="protein sequence ID" value="CEK76652.1"/>
    <property type="molecule type" value="Transcribed_RNA"/>
</dbReference>
<organism evidence="1">
    <name type="scientific">Arion vulgaris</name>
    <dbReference type="NCBI Taxonomy" id="1028688"/>
    <lineage>
        <taxon>Eukaryota</taxon>
        <taxon>Metazoa</taxon>
        <taxon>Spiralia</taxon>
        <taxon>Lophotrochozoa</taxon>
        <taxon>Mollusca</taxon>
        <taxon>Gastropoda</taxon>
        <taxon>Heterobranchia</taxon>
        <taxon>Euthyneura</taxon>
        <taxon>Panpulmonata</taxon>
        <taxon>Eupulmonata</taxon>
        <taxon>Stylommatophora</taxon>
        <taxon>Helicina</taxon>
        <taxon>Arionoidea</taxon>
        <taxon>Arionidae</taxon>
        <taxon>Arion</taxon>
    </lineage>
</organism>
<feature type="non-terminal residue" evidence="1">
    <location>
        <position position="1"/>
    </location>
</feature>
<evidence type="ECO:0000313" key="1">
    <source>
        <dbReference type="EMBL" id="CEK76652.1"/>
    </source>
</evidence>
<reference evidence="1" key="1">
    <citation type="submission" date="2014-12" db="EMBL/GenBank/DDBJ databases">
        <title>Insight into the proteome of Arion vulgaris.</title>
        <authorList>
            <person name="Aradska J."/>
            <person name="Bulat T."/>
            <person name="Smidak R."/>
            <person name="Sarate P."/>
            <person name="Gangsoo J."/>
            <person name="Sialana F."/>
            <person name="Bilban M."/>
            <person name="Lubec G."/>
        </authorList>
    </citation>
    <scope>NUCLEOTIDE SEQUENCE</scope>
    <source>
        <tissue evidence="1">Skin</tissue>
    </source>
</reference>
<gene>
    <name evidence="1" type="primary">ORF100953</name>
</gene>
<accession>A0A0B7A7J4</accession>
<sequence length="60" mass="7280">NKAFIKQMNNRSDKFEKTYGRLHTECQKNQSKKKLQKICKFHKLTLTMKQREAHQLYLVP</sequence>
<proteinExistence type="predicted"/>